<sequence>MIDEVDWIDNGGALDLMVEEVGGLPILRVEESLVLELRSIEKLMCELTDSKGFLFSSYTHQRHGVKVKAERLGRYFVDKLKRRKGVFESYFPSHEVNPYVEVFFKCVDRVEELHLLRAWRDLRNGAAEAFLVRMNDLVEFVRLELTSDAFKAVLKRFRKASFKRVNSLEGYIDALFAKHSRMLVVRVDLSYQSGFVSGREDFYGDVEKVKVHWAKMQKDLHKGIPVDGLLGFACKLEYGQLKGFHFHLLLFYNGSNHRQDGVLARMVGEYWRDSITAGAGRYFNCNAVKDKYRYLGIGMISFNQLDRVSALKNRVASYLTKVDYWIRLSPESGRSFFRGNMPKLKSVKRGRPRARGPAQAVPRIAG</sequence>
<dbReference type="AlphaFoldDB" id="A0A5P1DBD7"/>
<feature type="region of interest" description="Disordered" evidence="1">
    <location>
        <begin position="347"/>
        <end position="366"/>
    </location>
</feature>
<evidence type="ECO:0000313" key="3">
    <source>
        <dbReference type="Proteomes" id="UP000408764"/>
    </source>
</evidence>
<dbReference type="Proteomes" id="UP000408764">
    <property type="component" value="Unassembled WGS sequence"/>
</dbReference>
<proteinExistence type="predicted"/>
<name>A0A5P1DBD7_9PSED</name>
<comment type="caution">
    <text evidence="2">The sequence shown here is derived from an EMBL/GenBank/DDBJ whole genome shotgun (WGS) entry which is preliminary data.</text>
</comment>
<dbReference type="RefSeq" id="WP_153870900.1">
    <property type="nucleotide sequence ID" value="NZ_VOIW01000002.1"/>
</dbReference>
<accession>A0A5P1DBD7</accession>
<feature type="compositionally biased region" description="Low complexity" evidence="1">
    <location>
        <begin position="355"/>
        <end position="366"/>
    </location>
</feature>
<reference evidence="2 3" key="1">
    <citation type="submission" date="2019-08" db="EMBL/GenBank/DDBJ databases">
        <title>Pseudomonas haemolytica sp. nov. isolated from raw milk and skim milk concentrate.</title>
        <authorList>
            <person name="Hofmann K."/>
            <person name="Huptas C."/>
            <person name="Doll E."/>
            <person name="Scherer S."/>
            <person name="Wenning M."/>
        </authorList>
    </citation>
    <scope>NUCLEOTIDE SEQUENCE [LARGE SCALE GENOMIC DNA]</scope>
    <source>
        <strain evidence="2 3">DSM 108987</strain>
    </source>
</reference>
<evidence type="ECO:0000313" key="2">
    <source>
        <dbReference type="EMBL" id="MRJ36959.1"/>
    </source>
</evidence>
<evidence type="ECO:0000256" key="1">
    <source>
        <dbReference type="SAM" id="MobiDB-lite"/>
    </source>
</evidence>
<organism evidence="2 3">
    <name type="scientific">Pseudomonas haemolytica</name>
    <dbReference type="NCBI Taxonomy" id="2600065"/>
    <lineage>
        <taxon>Bacteria</taxon>
        <taxon>Pseudomonadati</taxon>
        <taxon>Pseudomonadota</taxon>
        <taxon>Gammaproteobacteria</taxon>
        <taxon>Pseudomonadales</taxon>
        <taxon>Pseudomonadaceae</taxon>
        <taxon>Pseudomonas</taxon>
    </lineage>
</organism>
<protein>
    <submittedName>
        <fullName evidence="2">Inovirus Gp2 family protein</fullName>
    </submittedName>
</protein>
<dbReference type="EMBL" id="VOIW01000002">
    <property type="protein sequence ID" value="MRJ36959.1"/>
    <property type="molecule type" value="Genomic_DNA"/>
</dbReference>
<gene>
    <name evidence="2" type="ORF">FRT59_08250</name>
</gene>
<dbReference type="OrthoDB" id="8592743at2"/>